<dbReference type="PROSITE" id="PS00630">
    <property type="entry name" value="IMP_2"/>
    <property type="match status" value="1"/>
</dbReference>
<comment type="catalytic activity">
    <reaction evidence="1">
        <text>a myo-inositol phosphate + H2O = myo-inositol + phosphate</text>
        <dbReference type="Rhea" id="RHEA:24056"/>
        <dbReference type="ChEBI" id="CHEBI:15377"/>
        <dbReference type="ChEBI" id="CHEBI:17268"/>
        <dbReference type="ChEBI" id="CHEBI:43474"/>
        <dbReference type="ChEBI" id="CHEBI:84139"/>
        <dbReference type="EC" id="3.1.3.25"/>
    </reaction>
</comment>
<proteinExistence type="predicted"/>
<evidence type="ECO:0000256" key="1">
    <source>
        <dbReference type="ARBA" id="ARBA00001033"/>
    </source>
</evidence>
<dbReference type="Proteomes" id="UP001165685">
    <property type="component" value="Unassembled WGS sequence"/>
</dbReference>
<keyword evidence="7" id="KW-1185">Reference proteome</keyword>
<dbReference type="EC" id="3.1.3.25" evidence="2"/>
<evidence type="ECO:0000256" key="3">
    <source>
        <dbReference type="ARBA" id="ARBA00022723"/>
    </source>
</evidence>
<organism evidence="6 7">
    <name type="scientific">Nocardiopsis suaedae</name>
    <dbReference type="NCBI Taxonomy" id="3018444"/>
    <lineage>
        <taxon>Bacteria</taxon>
        <taxon>Bacillati</taxon>
        <taxon>Actinomycetota</taxon>
        <taxon>Actinomycetes</taxon>
        <taxon>Streptosporangiales</taxon>
        <taxon>Nocardiopsidaceae</taxon>
        <taxon>Nocardiopsis</taxon>
    </lineage>
</organism>
<dbReference type="InterPro" id="IPR000760">
    <property type="entry name" value="Inositol_monophosphatase-like"/>
</dbReference>
<sequence>MSRPGAAPGELLAPLTAAVLEVGVLLREWRADASAVRGVWEGSQFKAGADARAHRELSGRLSALAPDVPVLSEEDAASQVAARPERHWLIDPIDGTASYAHGFPGYVTQAALVQGGRPVLAAIYAPENDVMYAAVRGLGATRNGVLMPRLEPAPVGTGALVDNTPEPRGIAAEAYAHFGFGAYRESGSIALKLCRVAEGAAGLFVKDVPVRDWDVAAPLVVLEEVGAGLVRLDGTPFDFQGGYESTGLIGASSPAACADVARWWRGRAGAG</sequence>
<name>A0ABT4TW24_9ACTN</name>
<accession>A0ABT4TW24</accession>
<evidence type="ECO:0000256" key="4">
    <source>
        <dbReference type="ARBA" id="ARBA00022801"/>
    </source>
</evidence>
<dbReference type="Gene3D" id="3.40.190.80">
    <property type="match status" value="1"/>
</dbReference>
<keyword evidence="4" id="KW-0378">Hydrolase</keyword>
<dbReference type="CDD" id="cd01637">
    <property type="entry name" value="IMPase_like"/>
    <property type="match status" value="1"/>
</dbReference>
<dbReference type="InterPro" id="IPR020550">
    <property type="entry name" value="Inositol_monophosphatase_CS"/>
</dbReference>
<evidence type="ECO:0000256" key="5">
    <source>
        <dbReference type="ARBA" id="ARBA00022842"/>
    </source>
</evidence>
<dbReference type="EMBL" id="JAQFWP010000113">
    <property type="protein sequence ID" value="MDA2808890.1"/>
    <property type="molecule type" value="Genomic_DNA"/>
</dbReference>
<dbReference type="Pfam" id="PF00459">
    <property type="entry name" value="Inositol_P"/>
    <property type="match status" value="1"/>
</dbReference>
<evidence type="ECO:0000313" key="6">
    <source>
        <dbReference type="EMBL" id="MDA2808890.1"/>
    </source>
</evidence>
<gene>
    <name evidence="6" type="ORF">O4U47_30575</name>
</gene>
<reference evidence="6" key="1">
    <citation type="submission" date="2023-01" db="EMBL/GenBank/DDBJ databases">
        <title>Draft genome sequence of Nocardiopsis sp. LSu2-4 isolated from halophytes.</title>
        <authorList>
            <person name="Duangmal K."/>
            <person name="Chantavorakit T."/>
        </authorList>
    </citation>
    <scope>NUCLEOTIDE SEQUENCE</scope>
    <source>
        <strain evidence="6">LSu2-4</strain>
    </source>
</reference>
<dbReference type="PRINTS" id="PR00377">
    <property type="entry name" value="IMPHPHTASES"/>
</dbReference>
<keyword evidence="5" id="KW-0460">Magnesium</keyword>
<dbReference type="PANTHER" id="PTHR20854:SF4">
    <property type="entry name" value="INOSITOL-1-MONOPHOSPHATASE-RELATED"/>
    <property type="match status" value="1"/>
</dbReference>
<dbReference type="InterPro" id="IPR020583">
    <property type="entry name" value="Inositol_monoP_metal-BS"/>
</dbReference>
<comment type="caution">
    <text evidence="6">The sequence shown here is derived from an EMBL/GenBank/DDBJ whole genome shotgun (WGS) entry which is preliminary data.</text>
</comment>
<dbReference type="PANTHER" id="PTHR20854">
    <property type="entry name" value="INOSITOL MONOPHOSPHATASE"/>
    <property type="match status" value="1"/>
</dbReference>
<evidence type="ECO:0000313" key="7">
    <source>
        <dbReference type="Proteomes" id="UP001165685"/>
    </source>
</evidence>
<dbReference type="PROSITE" id="PS00629">
    <property type="entry name" value="IMP_1"/>
    <property type="match status" value="1"/>
</dbReference>
<protein>
    <recommendedName>
        <fullName evidence="2">inositol-phosphate phosphatase</fullName>
        <ecNumber evidence="2">3.1.3.25</ecNumber>
    </recommendedName>
</protein>
<evidence type="ECO:0000256" key="2">
    <source>
        <dbReference type="ARBA" id="ARBA00013106"/>
    </source>
</evidence>
<dbReference type="SUPFAM" id="SSF56655">
    <property type="entry name" value="Carbohydrate phosphatase"/>
    <property type="match status" value="1"/>
</dbReference>
<dbReference type="Gene3D" id="3.30.540.10">
    <property type="entry name" value="Fructose-1,6-Bisphosphatase, subunit A, domain 1"/>
    <property type="match status" value="1"/>
</dbReference>
<keyword evidence="3" id="KW-0479">Metal-binding</keyword>
<dbReference type="RefSeq" id="WP_270681475.1">
    <property type="nucleotide sequence ID" value="NZ_JAQFWP010000113.1"/>
</dbReference>